<name>A0A6M3IK17_9ZZZZ</name>
<dbReference type="AlphaFoldDB" id="A0A6M3IK17"/>
<proteinExistence type="predicted"/>
<evidence type="ECO:0000313" key="1">
    <source>
        <dbReference type="EMBL" id="QJA57876.1"/>
    </source>
</evidence>
<gene>
    <name evidence="1" type="ORF">MM415B01544_0010</name>
</gene>
<sequence length="348" mass="36545">MKKLIFLIAFLFCLTPLASADNVVMLGMMGEGSADETPPTLDSFSIGYDGLTWTFNYSEPVTAADDGDMCDGYTVTMSTAGELTFTYAGGTRGTDSSFTCTGSAEVVNGETITAGLDYTQGTITDVATNALAAIDDKTTGFTNNVYPADCGDCDVLSGWEAGEITDGGVWTQNSTGSLTTPGTGAFQGTYRLEYSGATATNYMYKSVTGQANIAFRFALKSTSGTGSMMVASGYSAGAGSSAWYILRTSTGWAFYANASLVDTFTTGSTADTWYQVEVVYQSGTSTKWRIWDAAGTSIVQAEAVGGAVTRTDLTFRLGNMSSPGTTEILSWDSAAVRYGTTYIGPYVP</sequence>
<reference evidence="1" key="1">
    <citation type="submission" date="2020-03" db="EMBL/GenBank/DDBJ databases">
        <title>The deep terrestrial virosphere.</title>
        <authorList>
            <person name="Holmfeldt K."/>
            <person name="Nilsson E."/>
            <person name="Simone D."/>
            <person name="Lopez-Fernandez M."/>
            <person name="Wu X."/>
            <person name="de Brujin I."/>
            <person name="Lundin D."/>
            <person name="Andersson A."/>
            <person name="Bertilsson S."/>
            <person name="Dopson M."/>
        </authorList>
    </citation>
    <scope>NUCLEOTIDE SEQUENCE</scope>
    <source>
        <strain evidence="1">MM415B01544</strain>
    </source>
</reference>
<accession>A0A6M3IK17</accession>
<organism evidence="1">
    <name type="scientific">viral metagenome</name>
    <dbReference type="NCBI Taxonomy" id="1070528"/>
    <lineage>
        <taxon>unclassified sequences</taxon>
        <taxon>metagenomes</taxon>
        <taxon>organismal metagenomes</taxon>
    </lineage>
</organism>
<protein>
    <submittedName>
        <fullName evidence="1">Uncharacterized protein</fullName>
    </submittedName>
</protein>
<dbReference type="EMBL" id="MT141296">
    <property type="protein sequence ID" value="QJA57876.1"/>
    <property type="molecule type" value="Genomic_DNA"/>
</dbReference>